<dbReference type="Proteomes" id="UP000030104">
    <property type="component" value="Unassembled WGS sequence"/>
</dbReference>
<keyword evidence="1" id="KW-0812">Transmembrane</keyword>
<evidence type="ECO:0000313" key="2">
    <source>
        <dbReference type="EMBL" id="KGO72133.1"/>
    </source>
</evidence>
<keyword evidence="1" id="KW-0472">Membrane</keyword>
<feature type="transmembrane region" description="Helical" evidence="1">
    <location>
        <begin position="39"/>
        <end position="66"/>
    </location>
</feature>
<proteinExistence type="predicted"/>
<dbReference type="AlphaFoldDB" id="A0A0A2KYY0"/>
<organism evidence="2 3">
    <name type="scientific">Penicillium italicum</name>
    <name type="common">Blue mold</name>
    <dbReference type="NCBI Taxonomy" id="40296"/>
    <lineage>
        <taxon>Eukaryota</taxon>
        <taxon>Fungi</taxon>
        <taxon>Dikarya</taxon>
        <taxon>Ascomycota</taxon>
        <taxon>Pezizomycotina</taxon>
        <taxon>Eurotiomycetes</taxon>
        <taxon>Eurotiomycetidae</taxon>
        <taxon>Eurotiales</taxon>
        <taxon>Aspergillaceae</taxon>
        <taxon>Penicillium</taxon>
    </lineage>
</organism>
<name>A0A0A2KYY0_PENIT</name>
<comment type="caution">
    <text evidence="2">The sequence shown here is derived from an EMBL/GenBank/DDBJ whole genome shotgun (WGS) entry which is preliminary data.</text>
</comment>
<evidence type="ECO:0000313" key="3">
    <source>
        <dbReference type="Proteomes" id="UP000030104"/>
    </source>
</evidence>
<keyword evidence="1" id="KW-1133">Transmembrane helix</keyword>
<reference evidence="2 3" key="1">
    <citation type="journal article" date="2015" name="Mol. Plant Microbe Interact.">
        <title>Genome, transcriptome, and functional analyses of Penicillium expansum provide new insights into secondary metabolism and pathogenicity.</title>
        <authorList>
            <person name="Ballester A.R."/>
            <person name="Marcet-Houben M."/>
            <person name="Levin E."/>
            <person name="Sela N."/>
            <person name="Selma-Lazaro C."/>
            <person name="Carmona L."/>
            <person name="Wisniewski M."/>
            <person name="Droby S."/>
            <person name="Gonzalez-Candelas L."/>
            <person name="Gabaldon T."/>
        </authorList>
    </citation>
    <scope>NUCLEOTIDE SEQUENCE [LARGE SCALE GENOMIC DNA]</scope>
    <source>
        <strain evidence="2 3">PHI-1</strain>
    </source>
</reference>
<dbReference type="HOGENOM" id="CLU_2085587_0_0_1"/>
<dbReference type="EMBL" id="JQGA01000899">
    <property type="protein sequence ID" value="KGO72133.1"/>
    <property type="molecule type" value="Genomic_DNA"/>
</dbReference>
<evidence type="ECO:0000256" key="1">
    <source>
        <dbReference type="SAM" id="Phobius"/>
    </source>
</evidence>
<accession>A0A0A2KYY0</accession>
<keyword evidence="3" id="KW-1185">Reference proteome</keyword>
<protein>
    <submittedName>
        <fullName evidence="2">Uncharacterized protein</fullName>
    </submittedName>
</protein>
<sequence>MVFKRRSKKWEVIEEWRKEEKWEWRGTAAQSGKRVKVRFFFNFISFFFLLLVLYFSFLCIFTLIVFVTLYNIVVLVTKKGVTTSMAFGLLLLESIYGHVTPQIEELELFLYFYYDLL</sequence>
<gene>
    <name evidence="2" type="ORF">PITC_075710</name>
</gene>